<dbReference type="InterPro" id="IPR036869">
    <property type="entry name" value="J_dom_sf"/>
</dbReference>
<keyword evidence="2" id="KW-0479">Metal-binding</keyword>
<dbReference type="CDD" id="cd10747">
    <property type="entry name" value="DnaJ_C"/>
    <property type="match status" value="1"/>
</dbReference>
<dbReference type="FunFam" id="1.10.287.110:FF:000034">
    <property type="entry name" value="Chaperone protein DnaJ"/>
    <property type="match status" value="1"/>
</dbReference>
<dbReference type="PRINTS" id="PR00625">
    <property type="entry name" value="JDOMAIN"/>
</dbReference>
<feature type="compositionally biased region" description="Basic and acidic residues" evidence="4">
    <location>
        <begin position="294"/>
        <end position="313"/>
    </location>
</feature>
<keyword evidence="1" id="KW-0677">Repeat</keyword>
<dbReference type="AlphaFoldDB" id="A0A6B3LDG1"/>
<evidence type="ECO:0000256" key="2">
    <source>
        <dbReference type="ARBA" id="ARBA00022771"/>
    </source>
</evidence>
<keyword evidence="2" id="KW-0863">Zinc-finger</keyword>
<evidence type="ECO:0000256" key="3">
    <source>
        <dbReference type="ARBA" id="ARBA00023186"/>
    </source>
</evidence>
<dbReference type="SUPFAM" id="SSF49493">
    <property type="entry name" value="HSP40/DnaJ peptide-binding domain"/>
    <property type="match status" value="2"/>
</dbReference>
<name>A0A6B3LDG1_9BACT</name>
<dbReference type="GO" id="GO:0051082">
    <property type="term" value="F:unfolded protein binding"/>
    <property type="evidence" value="ECO:0007669"/>
    <property type="project" value="InterPro"/>
</dbReference>
<keyword evidence="6" id="KW-1185">Reference proteome</keyword>
<dbReference type="GO" id="GO:0008270">
    <property type="term" value="F:zinc ion binding"/>
    <property type="evidence" value="ECO:0007669"/>
    <property type="project" value="UniProtKB-KW"/>
</dbReference>
<dbReference type="PROSITE" id="PS50076">
    <property type="entry name" value="DNAJ_2"/>
    <property type="match status" value="1"/>
</dbReference>
<dbReference type="Gene3D" id="2.60.260.20">
    <property type="entry name" value="Urease metallochaperone UreE, N-terminal domain"/>
    <property type="match status" value="2"/>
</dbReference>
<dbReference type="PROSITE" id="PS00636">
    <property type="entry name" value="DNAJ_1"/>
    <property type="match status" value="1"/>
</dbReference>
<evidence type="ECO:0000313" key="5">
    <source>
        <dbReference type="EMBL" id="QQL45039.1"/>
    </source>
</evidence>
<accession>A0A6B3LDG1</accession>
<dbReference type="PANTHER" id="PTHR43096">
    <property type="entry name" value="DNAJ HOMOLOG 1, MITOCHONDRIAL-RELATED"/>
    <property type="match status" value="1"/>
</dbReference>
<dbReference type="GO" id="GO:0005737">
    <property type="term" value="C:cytoplasm"/>
    <property type="evidence" value="ECO:0007669"/>
    <property type="project" value="TreeGrafter"/>
</dbReference>
<dbReference type="KEGG" id="soa:G3M56_000170"/>
<dbReference type="InterPro" id="IPR008971">
    <property type="entry name" value="HSP40/DnaJ_pept-bd"/>
</dbReference>
<dbReference type="Pfam" id="PF01556">
    <property type="entry name" value="DnaJ_C"/>
    <property type="match status" value="1"/>
</dbReference>
<proteinExistence type="predicted"/>
<dbReference type="PANTHER" id="PTHR43096:SF52">
    <property type="entry name" value="DNAJ HOMOLOG 1, MITOCHONDRIAL-RELATED"/>
    <property type="match status" value="1"/>
</dbReference>
<dbReference type="InterPro" id="IPR001623">
    <property type="entry name" value="DnaJ_domain"/>
</dbReference>
<evidence type="ECO:0000313" key="6">
    <source>
        <dbReference type="Proteomes" id="UP000475117"/>
    </source>
</evidence>
<dbReference type="RefSeq" id="WP_164364914.1">
    <property type="nucleotide sequence ID" value="NZ_CP066776.1"/>
</dbReference>
<keyword evidence="2" id="KW-0862">Zinc</keyword>
<feature type="region of interest" description="Disordered" evidence="4">
    <location>
        <begin position="291"/>
        <end position="313"/>
    </location>
</feature>
<gene>
    <name evidence="5" type="ORF">G3M56_000170</name>
</gene>
<dbReference type="GO" id="GO:0042026">
    <property type="term" value="P:protein refolding"/>
    <property type="evidence" value="ECO:0007669"/>
    <property type="project" value="TreeGrafter"/>
</dbReference>
<dbReference type="Gene3D" id="1.10.287.110">
    <property type="entry name" value="DnaJ domain"/>
    <property type="match status" value="1"/>
</dbReference>
<dbReference type="SMART" id="SM00271">
    <property type="entry name" value="DnaJ"/>
    <property type="match status" value="1"/>
</dbReference>
<protein>
    <submittedName>
        <fullName evidence="5">J domain-containing protein</fullName>
    </submittedName>
</protein>
<dbReference type="EMBL" id="CP066776">
    <property type="protein sequence ID" value="QQL45039.1"/>
    <property type="molecule type" value="Genomic_DNA"/>
</dbReference>
<dbReference type="Pfam" id="PF00226">
    <property type="entry name" value="DnaJ"/>
    <property type="match status" value="1"/>
</dbReference>
<organism evidence="5 6">
    <name type="scientific">Sulfuriroseicoccus oceanibius</name>
    <dbReference type="NCBI Taxonomy" id="2707525"/>
    <lineage>
        <taxon>Bacteria</taxon>
        <taxon>Pseudomonadati</taxon>
        <taxon>Verrucomicrobiota</taxon>
        <taxon>Verrucomicrobiia</taxon>
        <taxon>Verrucomicrobiales</taxon>
        <taxon>Verrucomicrobiaceae</taxon>
        <taxon>Sulfuriroseicoccus</taxon>
    </lineage>
</organism>
<evidence type="ECO:0000256" key="4">
    <source>
        <dbReference type="SAM" id="MobiDB-lite"/>
    </source>
</evidence>
<sequence>MNFRDYYEVLGVSKDATADEIRKAFRKLARKYHPDVAEDKEAGEEKFKQINEAYEVLGDPEKRKKYDTLGQNWNQPGAGFTGAAGGMGQGGYEYHFSGTGFSDFFEQFFGRGAHGMAGMSGGGYSDPFSRPSGPRKGVSVDADLLVSLEEAFTGAQRKLRLQARDSGEVREVTVKIPRGVEDGQLLRVRGYGGEGINGGDPGDLYLHVRIESHPFFTVDRSDLLCTLDLAPWEAMFGTKATIKTLKGKIRLTIPPNTEAGETLIASGMGMPRSDGTTGDLHATVRIVVPENPDPEERARWEHLRDTSTFKPRE</sequence>
<evidence type="ECO:0000256" key="1">
    <source>
        <dbReference type="ARBA" id="ARBA00022737"/>
    </source>
</evidence>
<dbReference type="Proteomes" id="UP000475117">
    <property type="component" value="Chromosome"/>
</dbReference>
<dbReference type="SUPFAM" id="SSF46565">
    <property type="entry name" value="Chaperone J-domain"/>
    <property type="match status" value="1"/>
</dbReference>
<reference evidence="5 6" key="1">
    <citation type="submission" date="2020-12" db="EMBL/GenBank/DDBJ databases">
        <title>Sulforoseuscoccus oceanibium gen. nov., sp. nov., a representative of the phylum Verrucomicrobia with special cytoplasmic membrane, and proposal of Sulforoseuscoccusaceae fam. nov.</title>
        <authorList>
            <person name="Xi F."/>
        </authorList>
    </citation>
    <scope>NUCLEOTIDE SEQUENCE [LARGE SCALE GENOMIC DNA]</scope>
    <source>
        <strain evidence="5 6">T37</strain>
    </source>
</reference>
<dbReference type="CDD" id="cd06257">
    <property type="entry name" value="DnaJ"/>
    <property type="match status" value="1"/>
</dbReference>
<dbReference type="InterPro" id="IPR002939">
    <property type="entry name" value="DnaJ_C"/>
</dbReference>
<keyword evidence="3" id="KW-0143">Chaperone</keyword>
<dbReference type="InterPro" id="IPR018253">
    <property type="entry name" value="DnaJ_domain_CS"/>
</dbReference>